<organism evidence="1 2">
    <name type="scientific">Myroides odoratimimus CIP 101113</name>
    <dbReference type="NCBI Taxonomy" id="883154"/>
    <lineage>
        <taxon>Bacteria</taxon>
        <taxon>Pseudomonadati</taxon>
        <taxon>Bacteroidota</taxon>
        <taxon>Flavobacteriia</taxon>
        <taxon>Flavobacteriales</taxon>
        <taxon>Flavobacteriaceae</taxon>
        <taxon>Myroides</taxon>
    </lineage>
</organism>
<dbReference type="EMBL" id="AGEE01000008">
    <property type="protein sequence ID" value="EHO13820.1"/>
    <property type="molecule type" value="Genomic_DNA"/>
</dbReference>
<evidence type="ECO:0000313" key="2">
    <source>
        <dbReference type="Proteomes" id="UP000004834"/>
    </source>
</evidence>
<comment type="caution">
    <text evidence="1">The sequence shown here is derived from an EMBL/GenBank/DDBJ whole genome shotgun (WGS) entry which is preliminary data.</text>
</comment>
<gene>
    <name evidence="1" type="ORF">HMPREF9715_00894</name>
</gene>
<dbReference type="AlphaFoldDB" id="A0AAV3F513"/>
<dbReference type="Proteomes" id="UP000004834">
    <property type="component" value="Unassembled WGS sequence"/>
</dbReference>
<reference evidence="1 2" key="1">
    <citation type="submission" date="2011-11" db="EMBL/GenBank/DDBJ databases">
        <title>The Genome Sequence of Myroides odoratimimus CIP 101113.</title>
        <authorList>
            <person name="Earl A."/>
            <person name="Ward D."/>
            <person name="Feldgarden M."/>
            <person name="Gevers D."/>
            <person name="Huys G."/>
            <person name="Young S.K."/>
            <person name="Zeng Q."/>
            <person name="Gargeya S."/>
            <person name="Fitzgerald M."/>
            <person name="Haas B."/>
            <person name="Abouelleil A."/>
            <person name="Alvarado L."/>
            <person name="Arachchi H.M."/>
            <person name="Berlin A."/>
            <person name="Brown A."/>
            <person name="Chapman S.B."/>
            <person name="Chen Z."/>
            <person name="Dunbar C."/>
            <person name="Freedman E."/>
            <person name="Gearin G."/>
            <person name="Goldberg J."/>
            <person name="Griggs A."/>
            <person name="Gujja S."/>
            <person name="Heiman D."/>
            <person name="Howarth C."/>
            <person name="Larson L."/>
            <person name="Lui A."/>
            <person name="MacDonald P.J.P."/>
            <person name="Montmayeur A."/>
            <person name="Murphy C."/>
            <person name="Neiman D."/>
            <person name="Pearson M."/>
            <person name="Priest M."/>
            <person name="Roberts A."/>
            <person name="Saif S."/>
            <person name="Shea T."/>
            <person name="Shenoy N."/>
            <person name="Sisk P."/>
            <person name="Stolte C."/>
            <person name="Sykes S."/>
            <person name="Wortman J."/>
            <person name="Nusbaum C."/>
            <person name="Birren B."/>
        </authorList>
    </citation>
    <scope>NUCLEOTIDE SEQUENCE [LARGE SCALE GENOMIC DNA]</scope>
    <source>
        <strain evidence="1 2">CIP 101113</strain>
    </source>
</reference>
<protein>
    <submittedName>
        <fullName evidence="1">Uncharacterized protein</fullName>
    </submittedName>
</protein>
<name>A0AAV3F513_9FLAO</name>
<evidence type="ECO:0000313" key="1">
    <source>
        <dbReference type="EMBL" id="EHO13820.1"/>
    </source>
</evidence>
<dbReference type="RefSeq" id="WP_006262946.1">
    <property type="nucleotide sequence ID" value="NZ_JH590837.1"/>
</dbReference>
<proteinExistence type="predicted"/>
<accession>A0AAV3F513</accession>
<sequence length="185" mass="21315">MLNNRLFSLERDTDVPLSSNSPRWISQYIVQQLHHIRSIEEDLTRLPSTGEHFYINSECSFSLFLFAIMISKRESITRLTYFTESFTVSEYNAFIELQDKCAIGQITILTNTKPVFVNNRANLEIKVATFSGEILLVTTSDNHYVFENSAGGKVENTFCFMTIANDKALLEFRESIVSNNRLKYE</sequence>